<gene>
    <name evidence="2" type="ORF">Slati_3041900</name>
</gene>
<feature type="region of interest" description="Disordered" evidence="1">
    <location>
        <begin position="35"/>
        <end position="65"/>
    </location>
</feature>
<dbReference type="EMBL" id="JACGWN010000010">
    <property type="protein sequence ID" value="KAL0428671.1"/>
    <property type="molecule type" value="Genomic_DNA"/>
</dbReference>
<accession>A0AAW2VJW2</accession>
<dbReference type="AlphaFoldDB" id="A0AAW2VJW2"/>
<organism evidence="2">
    <name type="scientific">Sesamum latifolium</name>
    <dbReference type="NCBI Taxonomy" id="2727402"/>
    <lineage>
        <taxon>Eukaryota</taxon>
        <taxon>Viridiplantae</taxon>
        <taxon>Streptophyta</taxon>
        <taxon>Embryophyta</taxon>
        <taxon>Tracheophyta</taxon>
        <taxon>Spermatophyta</taxon>
        <taxon>Magnoliopsida</taxon>
        <taxon>eudicotyledons</taxon>
        <taxon>Gunneridae</taxon>
        <taxon>Pentapetalae</taxon>
        <taxon>asterids</taxon>
        <taxon>lamiids</taxon>
        <taxon>Lamiales</taxon>
        <taxon>Pedaliaceae</taxon>
        <taxon>Sesamum</taxon>
    </lineage>
</organism>
<reference evidence="2" key="2">
    <citation type="journal article" date="2024" name="Plant">
        <title>Genomic evolution and insights into agronomic trait innovations of Sesamum species.</title>
        <authorList>
            <person name="Miao H."/>
            <person name="Wang L."/>
            <person name="Qu L."/>
            <person name="Liu H."/>
            <person name="Sun Y."/>
            <person name="Le M."/>
            <person name="Wang Q."/>
            <person name="Wei S."/>
            <person name="Zheng Y."/>
            <person name="Lin W."/>
            <person name="Duan Y."/>
            <person name="Cao H."/>
            <person name="Xiong S."/>
            <person name="Wang X."/>
            <person name="Wei L."/>
            <person name="Li C."/>
            <person name="Ma Q."/>
            <person name="Ju M."/>
            <person name="Zhao R."/>
            <person name="Li G."/>
            <person name="Mu C."/>
            <person name="Tian Q."/>
            <person name="Mei H."/>
            <person name="Zhang T."/>
            <person name="Gao T."/>
            <person name="Zhang H."/>
        </authorList>
    </citation>
    <scope>NUCLEOTIDE SEQUENCE</scope>
    <source>
        <strain evidence="2">KEN1</strain>
    </source>
</reference>
<protein>
    <submittedName>
        <fullName evidence="2">Uncharacterized protein</fullName>
    </submittedName>
</protein>
<comment type="caution">
    <text evidence="2">The sequence shown here is derived from an EMBL/GenBank/DDBJ whole genome shotgun (WGS) entry which is preliminary data.</text>
</comment>
<proteinExistence type="predicted"/>
<evidence type="ECO:0000256" key="1">
    <source>
        <dbReference type="SAM" id="MobiDB-lite"/>
    </source>
</evidence>
<evidence type="ECO:0000313" key="2">
    <source>
        <dbReference type="EMBL" id="KAL0428671.1"/>
    </source>
</evidence>
<name>A0AAW2VJW2_9LAMI</name>
<sequence>MGAVQQMIALTIREQLMVVTRMPVEASVEAKAIAKREVPETRRPMAPQGSKVNPHNFQKEFHSNR</sequence>
<reference evidence="2" key="1">
    <citation type="submission" date="2020-06" db="EMBL/GenBank/DDBJ databases">
        <authorList>
            <person name="Li T."/>
            <person name="Hu X."/>
            <person name="Zhang T."/>
            <person name="Song X."/>
            <person name="Zhang H."/>
            <person name="Dai N."/>
            <person name="Sheng W."/>
            <person name="Hou X."/>
            <person name="Wei L."/>
        </authorList>
    </citation>
    <scope>NUCLEOTIDE SEQUENCE</scope>
    <source>
        <strain evidence="2">KEN1</strain>
        <tissue evidence="2">Leaf</tissue>
    </source>
</reference>